<keyword evidence="6 15" id="KW-0347">Helicase</keyword>
<evidence type="ECO:0000256" key="2">
    <source>
        <dbReference type="ARBA" id="ARBA00017846"/>
    </source>
</evidence>
<dbReference type="Pfam" id="PF19833">
    <property type="entry name" value="RecG_dom3_C"/>
    <property type="match status" value="1"/>
</dbReference>
<evidence type="ECO:0000256" key="8">
    <source>
        <dbReference type="ARBA" id="ARBA00023125"/>
    </source>
</evidence>
<dbReference type="SUPFAM" id="SSF50249">
    <property type="entry name" value="Nucleic acid-binding proteins"/>
    <property type="match status" value="1"/>
</dbReference>
<dbReference type="AlphaFoldDB" id="A0A9Q9CG82"/>
<dbReference type="InterPro" id="IPR014001">
    <property type="entry name" value="Helicase_ATP-bd"/>
</dbReference>
<dbReference type="GO" id="GO:0003677">
    <property type="term" value="F:DNA binding"/>
    <property type="evidence" value="ECO:0007669"/>
    <property type="project" value="UniProtKB-KW"/>
</dbReference>
<dbReference type="Pfam" id="PF00271">
    <property type="entry name" value="Helicase_C"/>
    <property type="match status" value="1"/>
</dbReference>
<dbReference type="Gene3D" id="3.40.50.300">
    <property type="entry name" value="P-loop containing nucleotide triphosphate hydrolases"/>
    <property type="match status" value="2"/>
</dbReference>
<dbReference type="PROSITE" id="PS51192">
    <property type="entry name" value="HELICASE_ATP_BIND_1"/>
    <property type="match status" value="1"/>
</dbReference>
<keyword evidence="20" id="KW-1185">Reference proteome</keyword>
<keyword evidence="3 15" id="KW-0547">Nucleotide-binding</keyword>
<evidence type="ECO:0000256" key="5">
    <source>
        <dbReference type="ARBA" id="ARBA00022801"/>
    </source>
</evidence>
<evidence type="ECO:0000256" key="3">
    <source>
        <dbReference type="ARBA" id="ARBA00022741"/>
    </source>
</evidence>
<evidence type="ECO:0000259" key="16">
    <source>
        <dbReference type="PROSITE" id="PS51192"/>
    </source>
</evidence>
<keyword evidence="4 15" id="KW-0227">DNA damage</keyword>
<comment type="catalytic activity">
    <reaction evidence="12 15">
        <text>Couples ATP hydrolysis with the unwinding of duplex DNA by translocating in the 3'-5' direction.</text>
        <dbReference type="EC" id="5.6.2.4"/>
    </reaction>
</comment>
<dbReference type="EC" id="5.6.2.4" evidence="13 15"/>
<organism evidence="19 21">
    <name type="scientific">Turicibacter bilis</name>
    <dbReference type="NCBI Taxonomy" id="2735723"/>
    <lineage>
        <taxon>Bacteria</taxon>
        <taxon>Bacillati</taxon>
        <taxon>Bacillota</taxon>
        <taxon>Erysipelotrichia</taxon>
        <taxon>Erysipelotrichales</taxon>
        <taxon>Turicibacteraceae</taxon>
        <taxon>Turicibacter</taxon>
    </lineage>
</organism>
<dbReference type="InterPro" id="IPR047112">
    <property type="entry name" value="RecG/Mfd"/>
</dbReference>
<feature type="domain" description="Helicase C-terminal" evidence="17">
    <location>
        <begin position="449"/>
        <end position="610"/>
    </location>
</feature>
<sequence length="681" mass="78021">MSLASIPVEKIKGVGPSLLEKLHQLKIVSVKDLLEYFPYRYENFELIDIHRAMHEEKITVEGKVITACQVQYYGKMKARMTFNVLVNHEVVKVVVFNRTFLKNQLKLDTLITVTGKWDLGRKVITATDIKMGTADGRGIEPVYSLKEVPLKTFKKIVKEAYDQYAMQLRDDLPLQLRQQYRLISYEDAVLFSHFPENKEQVRQVQRRVKYEELLKFQLKIQYLRYQTKSERQGAEKIFDEHQVIEFMNRLPFTLTDAQKKVLEDIKQDLRSGSRMNRLLQGDVGSGKTVVAAISLLMVMLSGYQTALMVPTEILGQQHYKSLLELFKPYPAFKIEFLSSSVKGKRRREILEQLASGEIHLIIGTHAIIQQDVIFKQLGLVITDEQHRFGVNQRKMLREKGDFVDVLMMTATPIPRTLAISAFGDMDVSIINQLPQGRKPVETFLIDSSKLDRALGFIQETILDQGQQAYVITPLIEESEAMDVQNAVEVYHLWQHHFEGKAKVGLMHGRLSQAEKDAVMEDFVANRSQILISTTVIEVGVNVPNANLMLIYDAHRFGLSQLHQLRGRVGRGSQQAYCLLMSDIKNEQSLERLKIMTGTTDGFEIAEADLKLRGPGDFFGEKQSGAPVFKMADLVEDYKILEVAMQDAYHLVSSDEFHHNNEFLGLRDYIQETVANEMHQFD</sequence>
<dbReference type="CDD" id="cd17992">
    <property type="entry name" value="DEXHc_RecG"/>
    <property type="match status" value="1"/>
</dbReference>
<dbReference type="SUPFAM" id="SSF52540">
    <property type="entry name" value="P-loop containing nucleoside triphosphate hydrolases"/>
    <property type="match status" value="2"/>
</dbReference>
<evidence type="ECO:0000256" key="7">
    <source>
        <dbReference type="ARBA" id="ARBA00022840"/>
    </source>
</evidence>
<protein>
    <recommendedName>
        <fullName evidence="2 15">ATP-dependent DNA helicase RecG</fullName>
        <ecNumber evidence="13 15">5.6.2.4</ecNumber>
    </recommendedName>
</protein>
<dbReference type="InterPro" id="IPR033454">
    <property type="entry name" value="RecG_wedge"/>
</dbReference>
<dbReference type="GO" id="GO:0016787">
    <property type="term" value="F:hydrolase activity"/>
    <property type="evidence" value="ECO:0007669"/>
    <property type="project" value="UniProtKB-KW"/>
</dbReference>
<gene>
    <name evidence="19" type="primary">recG</name>
    <name evidence="18" type="ORF">J0J69_04130</name>
    <name evidence="19" type="ORF">J0J70_10315</name>
</gene>
<dbReference type="InterPro" id="IPR001650">
    <property type="entry name" value="Helicase_C-like"/>
</dbReference>
<evidence type="ECO:0000313" key="18">
    <source>
        <dbReference type="EMBL" id="UUF06775.1"/>
    </source>
</evidence>
<dbReference type="GO" id="GO:0043138">
    <property type="term" value="F:3'-5' DNA helicase activity"/>
    <property type="evidence" value="ECO:0007669"/>
    <property type="project" value="UniProtKB-EC"/>
</dbReference>
<accession>A0A9Q9CG82</accession>
<evidence type="ECO:0000313" key="19">
    <source>
        <dbReference type="EMBL" id="UUF08000.1"/>
    </source>
</evidence>
<dbReference type="Proteomes" id="UP001058072">
    <property type="component" value="Chromosome"/>
</dbReference>
<dbReference type="EMBL" id="CP071249">
    <property type="protein sequence ID" value="UUF06775.1"/>
    <property type="molecule type" value="Genomic_DNA"/>
</dbReference>
<dbReference type="Gene3D" id="2.40.50.140">
    <property type="entry name" value="Nucleic acid-binding proteins"/>
    <property type="match status" value="1"/>
</dbReference>
<dbReference type="GO" id="GO:0006281">
    <property type="term" value="P:DNA repair"/>
    <property type="evidence" value="ECO:0007669"/>
    <property type="project" value="UniProtKB-UniRule"/>
</dbReference>
<dbReference type="NCBIfam" id="TIGR00643">
    <property type="entry name" value="recG"/>
    <property type="match status" value="1"/>
</dbReference>
<evidence type="ECO:0000259" key="17">
    <source>
        <dbReference type="PROSITE" id="PS51194"/>
    </source>
</evidence>
<dbReference type="InterPro" id="IPR012340">
    <property type="entry name" value="NA-bd_OB-fold"/>
</dbReference>
<dbReference type="Proteomes" id="UP001058016">
    <property type="component" value="Chromosome"/>
</dbReference>
<keyword evidence="7 15" id="KW-0067">ATP-binding</keyword>
<dbReference type="InterPro" id="IPR045562">
    <property type="entry name" value="RecG_dom3_C"/>
</dbReference>
<keyword evidence="5 15" id="KW-0378">Hydrolase</keyword>
<dbReference type="RefSeq" id="WP_212724594.1">
    <property type="nucleotide sequence ID" value="NZ_CP071249.1"/>
</dbReference>
<keyword evidence="8" id="KW-0238">DNA-binding</keyword>
<dbReference type="InterPro" id="IPR004609">
    <property type="entry name" value="ATP-dep_DNA_helicase_RecG"/>
</dbReference>
<comment type="catalytic activity">
    <reaction evidence="14 15">
        <text>ATP + H2O = ADP + phosphate + H(+)</text>
        <dbReference type="Rhea" id="RHEA:13065"/>
        <dbReference type="ChEBI" id="CHEBI:15377"/>
        <dbReference type="ChEBI" id="CHEBI:15378"/>
        <dbReference type="ChEBI" id="CHEBI:30616"/>
        <dbReference type="ChEBI" id="CHEBI:43474"/>
        <dbReference type="ChEBI" id="CHEBI:456216"/>
        <dbReference type="EC" id="5.6.2.4"/>
    </reaction>
</comment>
<keyword evidence="9 15" id="KW-0233">DNA recombination</keyword>
<dbReference type="Pfam" id="PF17191">
    <property type="entry name" value="RecG_wedge"/>
    <property type="match status" value="1"/>
</dbReference>
<dbReference type="SMART" id="SM00490">
    <property type="entry name" value="HELICc"/>
    <property type="match status" value="1"/>
</dbReference>
<evidence type="ECO:0000313" key="21">
    <source>
        <dbReference type="Proteomes" id="UP001058072"/>
    </source>
</evidence>
<evidence type="ECO:0000313" key="20">
    <source>
        <dbReference type="Proteomes" id="UP001058016"/>
    </source>
</evidence>
<evidence type="ECO:0000256" key="1">
    <source>
        <dbReference type="ARBA" id="ARBA00007504"/>
    </source>
</evidence>
<dbReference type="PANTHER" id="PTHR47964">
    <property type="entry name" value="ATP-DEPENDENT DNA HELICASE HOMOLOG RECG, CHLOROPLASTIC"/>
    <property type="match status" value="1"/>
</dbReference>
<reference evidence="19 20" key="1">
    <citation type="submission" date="2021-03" db="EMBL/GenBank/DDBJ databases">
        <title>Comparative Genomics and Metabolomics in the genus Turicibacter.</title>
        <authorList>
            <person name="Maki J."/>
            <person name="Looft T."/>
        </authorList>
    </citation>
    <scope>NUCLEOTIDE SEQUENCE</scope>
    <source>
        <strain evidence="19">ISU324</strain>
        <strain evidence="18 20">MMM721</strain>
    </source>
</reference>
<proteinExistence type="inferred from homology"/>
<dbReference type="EMBL" id="CP071250">
    <property type="protein sequence ID" value="UUF08000.1"/>
    <property type="molecule type" value="Genomic_DNA"/>
</dbReference>
<evidence type="ECO:0000256" key="10">
    <source>
        <dbReference type="ARBA" id="ARBA00023204"/>
    </source>
</evidence>
<dbReference type="PANTHER" id="PTHR47964:SF1">
    <property type="entry name" value="ATP-DEPENDENT DNA HELICASE HOMOLOG RECG, CHLOROPLASTIC"/>
    <property type="match status" value="1"/>
</dbReference>
<evidence type="ECO:0000256" key="12">
    <source>
        <dbReference type="ARBA" id="ARBA00034617"/>
    </source>
</evidence>
<evidence type="ECO:0000256" key="6">
    <source>
        <dbReference type="ARBA" id="ARBA00022806"/>
    </source>
</evidence>
<keyword evidence="11" id="KW-0413">Isomerase</keyword>
<evidence type="ECO:0000256" key="14">
    <source>
        <dbReference type="ARBA" id="ARBA00048988"/>
    </source>
</evidence>
<dbReference type="GO" id="GO:0005524">
    <property type="term" value="F:ATP binding"/>
    <property type="evidence" value="ECO:0007669"/>
    <property type="project" value="UniProtKB-KW"/>
</dbReference>
<dbReference type="InterPro" id="IPR011545">
    <property type="entry name" value="DEAD/DEAH_box_helicase_dom"/>
</dbReference>
<dbReference type="GO" id="GO:0006310">
    <property type="term" value="P:DNA recombination"/>
    <property type="evidence" value="ECO:0007669"/>
    <property type="project" value="UniProtKB-UniRule"/>
</dbReference>
<name>A0A9Q9CG82_9FIRM</name>
<evidence type="ECO:0000256" key="15">
    <source>
        <dbReference type="RuleBase" id="RU363016"/>
    </source>
</evidence>
<dbReference type="InterPro" id="IPR027417">
    <property type="entry name" value="P-loop_NTPase"/>
</dbReference>
<dbReference type="Gene3D" id="1.10.150.20">
    <property type="entry name" value="5' to 3' exonuclease, C-terminal subdomain"/>
    <property type="match status" value="1"/>
</dbReference>
<evidence type="ECO:0000256" key="9">
    <source>
        <dbReference type="ARBA" id="ARBA00023172"/>
    </source>
</evidence>
<dbReference type="SMART" id="SM00487">
    <property type="entry name" value="DEXDc"/>
    <property type="match status" value="1"/>
</dbReference>
<evidence type="ECO:0000256" key="13">
    <source>
        <dbReference type="ARBA" id="ARBA00034808"/>
    </source>
</evidence>
<dbReference type="Pfam" id="PF00270">
    <property type="entry name" value="DEAD"/>
    <property type="match status" value="1"/>
</dbReference>
<dbReference type="NCBIfam" id="NF008165">
    <property type="entry name" value="PRK10917.1-3"/>
    <property type="match status" value="1"/>
</dbReference>
<evidence type="ECO:0000256" key="4">
    <source>
        <dbReference type="ARBA" id="ARBA00022763"/>
    </source>
</evidence>
<comment type="function">
    <text evidence="15">Plays a critical role in recombination and DNA repair. Helps process Holliday junction intermediates to mature products by catalyzing branch migration. Has replication fork regression activity, unwinds stalled or blocked replication forks to make a HJ that can be resolved. Has a DNA unwinding activity characteristic of a DNA helicase with 3'-5' polarity.</text>
</comment>
<feature type="domain" description="Helicase ATP-binding" evidence="16">
    <location>
        <begin position="268"/>
        <end position="430"/>
    </location>
</feature>
<keyword evidence="10 15" id="KW-0234">DNA repair</keyword>
<dbReference type="PROSITE" id="PS51194">
    <property type="entry name" value="HELICASE_CTER"/>
    <property type="match status" value="1"/>
</dbReference>
<comment type="similarity">
    <text evidence="1 15">Belongs to the helicase family. RecG subfamily.</text>
</comment>
<evidence type="ECO:0000256" key="11">
    <source>
        <dbReference type="ARBA" id="ARBA00023235"/>
    </source>
</evidence>
<dbReference type="NCBIfam" id="NF008168">
    <property type="entry name" value="PRK10917.2-2"/>
    <property type="match status" value="1"/>
</dbReference>